<dbReference type="Proteomes" id="UP000784294">
    <property type="component" value="Unassembled WGS sequence"/>
</dbReference>
<accession>A0A448WYA4</accession>
<comment type="caution">
    <text evidence="2">The sequence shown here is derived from an EMBL/GenBank/DDBJ whole genome shotgun (WGS) entry which is preliminary data.</text>
</comment>
<sequence>MITGSTGASAGSSLVKRSSSTSSSSRHHRHRSGITSRSKHGQRHK</sequence>
<feature type="compositionally biased region" description="Basic residues" evidence="1">
    <location>
        <begin position="25"/>
        <end position="45"/>
    </location>
</feature>
<evidence type="ECO:0000256" key="1">
    <source>
        <dbReference type="SAM" id="MobiDB-lite"/>
    </source>
</evidence>
<feature type="region of interest" description="Disordered" evidence="1">
    <location>
        <begin position="1"/>
        <end position="45"/>
    </location>
</feature>
<evidence type="ECO:0000313" key="2">
    <source>
        <dbReference type="EMBL" id="VEL23173.1"/>
    </source>
</evidence>
<feature type="compositionally biased region" description="Low complexity" evidence="1">
    <location>
        <begin position="1"/>
        <end position="24"/>
    </location>
</feature>
<keyword evidence="3" id="KW-1185">Reference proteome</keyword>
<evidence type="ECO:0000313" key="3">
    <source>
        <dbReference type="Proteomes" id="UP000784294"/>
    </source>
</evidence>
<name>A0A448WYA4_9PLAT</name>
<protein>
    <submittedName>
        <fullName evidence="2">Uncharacterized protein</fullName>
    </submittedName>
</protein>
<proteinExistence type="predicted"/>
<dbReference type="EMBL" id="CAAALY010060443">
    <property type="protein sequence ID" value="VEL23173.1"/>
    <property type="molecule type" value="Genomic_DNA"/>
</dbReference>
<dbReference type="AlphaFoldDB" id="A0A448WYA4"/>
<reference evidence="2" key="1">
    <citation type="submission" date="2018-11" db="EMBL/GenBank/DDBJ databases">
        <authorList>
            <consortium name="Pathogen Informatics"/>
        </authorList>
    </citation>
    <scope>NUCLEOTIDE SEQUENCE</scope>
</reference>
<organism evidence="2 3">
    <name type="scientific">Protopolystoma xenopodis</name>
    <dbReference type="NCBI Taxonomy" id="117903"/>
    <lineage>
        <taxon>Eukaryota</taxon>
        <taxon>Metazoa</taxon>
        <taxon>Spiralia</taxon>
        <taxon>Lophotrochozoa</taxon>
        <taxon>Platyhelminthes</taxon>
        <taxon>Monogenea</taxon>
        <taxon>Polyopisthocotylea</taxon>
        <taxon>Polystomatidea</taxon>
        <taxon>Polystomatidae</taxon>
        <taxon>Protopolystoma</taxon>
    </lineage>
</organism>
<gene>
    <name evidence="2" type="ORF">PXEA_LOCUS16613</name>
</gene>